<feature type="region of interest" description="Disordered" evidence="2">
    <location>
        <begin position="19"/>
        <end position="63"/>
    </location>
</feature>
<dbReference type="AlphaFoldDB" id="A0A2T3AA11"/>
<reference evidence="4 5" key="1">
    <citation type="journal article" date="2018" name="Mycol. Prog.">
        <title>Coniella lustricola, a new species from submerged detritus.</title>
        <authorList>
            <person name="Raudabaugh D.B."/>
            <person name="Iturriaga T."/>
            <person name="Carver A."/>
            <person name="Mondo S."/>
            <person name="Pangilinan J."/>
            <person name="Lipzen A."/>
            <person name="He G."/>
            <person name="Amirebrahimi M."/>
            <person name="Grigoriev I.V."/>
            <person name="Miller A.N."/>
        </authorList>
    </citation>
    <scope>NUCLEOTIDE SEQUENCE [LARGE SCALE GENOMIC DNA]</scope>
    <source>
        <strain evidence="4 5">B22-T-1</strain>
    </source>
</reference>
<accession>A0A2T3AA11</accession>
<dbReference type="STRING" id="2025994.A0A2T3AA11"/>
<dbReference type="SUPFAM" id="SSF82153">
    <property type="entry name" value="FAS1 domain"/>
    <property type="match status" value="1"/>
</dbReference>
<dbReference type="PANTHER" id="PTHR28156:SF1">
    <property type="entry name" value="FAS1 DOMAIN-CONTAINING PROTEIN YDR262W"/>
    <property type="match status" value="1"/>
</dbReference>
<evidence type="ECO:0000313" key="5">
    <source>
        <dbReference type="Proteomes" id="UP000241462"/>
    </source>
</evidence>
<keyword evidence="1 3" id="KW-0732">Signal</keyword>
<keyword evidence="5" id="KW-1185">Reference proteome</keyword>
<dbReference type="Proteomes" id="UP000241462">
    <property type="component" value="Unassembled WGS sequence"/>
</dbReference>
<protein>
    <submittedName>
        <fullName evidence="4">FAS1 domain-containing protein</fullName>
    </submittedName>
</protein>
<dbReference type="EMBL" id="KZ678428">
    <property type="protein sequence ID" value="PSR88489.1"/>
    <property type="molecule type" value="Genomic_DNA"/>
</dbReference>
<evidence type="ECO:0000256" key="3">
    <source>
        <dbReference type="SAM" id="SignalP"/>
    </source>
</evidence>
<name>A0A2T3AA11_9PEZI</name>
<dbReference type="InterPro" id="IPR040200">
    <property type="entry name" value="Mug57-like"/>
</dbReference>
<feature type="compositionally biased region" description="Polar residues" evidence="2">
    <location>
        <begin position="50"/>
        <end position="63"/>
    </location>
</feature>
<gene>
    <name evidence="4" type="ORF">BD289DRAFT_367073</name>
</gene>
<evidence type="ECO:0000256" key="1">
    <source>
        <dbReference type="ARBA" id="ARBA00022729"/>
    </source>
</evidence>
<proteinExistence type="predicted"/>
<dbReference type="InterPro" id="IPR036378">
    <property type="entry name" value="FAS1_dom_sf"/>
</dbReference>
<feature type="signal peptide" evidence="3">
    <location>
        <begin position="1"/>
        <end position="15"/>
    </location>
</feature>
<organism evidence="4 5">
    <name type="scientific">Coniella lustricola</name>
    <dbReference type="NCBI Taxonomy" id="2025994"/>
    <lineage>
        <taxon>Eukaryota</taxon>
        <taxon>Fungi</taxon>
        <taxon>Dikarya</taxon>
        <taxon>Ascomycota</taxon>
        <taxon>Pezizomycotina</taxon>
        <taxon>Sordariomycetes</taxon>
        <taxon>Sordariomycetidae</taxon>
        <taxon>Diaporthales</taxon>
        <taxon>Schizoparmaceae</taxon>
        <taxon>Coniella</taxon>
    </lineage>
</organism>
<feature type="chain" id="PRO_5015455839" evidence="3">
    <location>
        <begin position="16"/>
        <end position="217"/>
    </location>
</feature>
<evidence type="ECO:0000313" key="4">
    <source>
        <dbReference type="EMBL" id="PSR88489.1"/>
    </source>
</evidence>
<dbReference type="PANTHER" id="PTHR28156">
    <property type="entry name" value="FAS1 DOMAIN-CONTAINING PROTEIN YDR262W"/>
    <property type="match status" value="1"/>
</dbReference>
<evidence type="ECO:0000256" key="2">
    <source>
        <dbReference type="SAM" id="MobiDB-lite"/>
    </source>
</evidence>
<dbReference type="OrthoDB" id="5551751at2759"/>
<sequence>MKLLVLTAIVSLATATAFSSRQTRRRPTVDLAESHAQRPIFDLPGPAMPPSTNNPDSHTQSPAGTVVLSDVMGRDRAINIFAGSVRDVESVSRRLDDEQQNSTVLAPLNSAMDKMPRKAWEDPQEYDTLGSEAYEGSEGRDRAQRNIRRFVEAHVVPVHPWKEGERVKPVGGDSEIWWEEKDGTKIIQPGDIKVDSIGSSVHNGQVWLLKSVRDYSS</sequence>
<dbReference type="InParanoid" id="A0A2T3AA11"/>